<evidence type="ECO:0000313" key="5">
    <source>
        <dbReference type="Proteomes" id="UP000319255"/>
    </source>
</evidence>
<dbReference type="AlphaFoldDB" id="A0A501WNJ2"/>
<evidence type="ECO:0000259" key="3">
    <source>
        <dbReference type="Pfam" id="PF05175"/>
    </source>
</evidence>
<organism evidence="4 5">
    <name type="scientific">Amaricoccus solimangrovi</name>
    <dbReference type="NCBI Taxonomy" id="2589815"/>
    <lineage>
        <taxon>Bacteria</taxon>
        <taxon>Pseudomonadati</taxon>
        <taxon>Pseudomonadota</taxon>
        <taxon>Alphaproteobacteria</taxon>
        <taxon>Rhodobacterales</taxon>
        <taxon>Paracoccaceae</taxon>
        <taxon>Amaricoccus</taxon>
    </lineage>
</organism>
<accession>A0A501WNJ2</accession>
<keyword evidence="1 4" id="KW-0489">Methyltransferase</keyword>
<dbReference type="InterPro" id="IPR050210">
    <property type="entry name" value="tRNA_Adenine-N(6)_MTase"/>
</dbReference>
<dbReference type="Proteomes" id="UP000319255">
    <property type="component" value="Unassembled WGS sequence"/>
</dbReference>
<keyword evidence="2" id="KW-0949">S-adenosyl-L-methionine</keyword>
<sequence>MNAGPGEEYHSEDEEYHSEDAFLGGRLTIRQPRAGYRAATDPVLLAAFTPARPGERVLELGCGAGVAVLCLGARVPGIELRGLETQPAYAALARENARANGIALTVHEGDLRRPPPELRALVFDHVIANPPFYPRGAATAPRDPGRETAHVEEATLGDWISAGLRRLRDGGWLTLIHRAERLGGILAALEGRAGSVLVLPVAPRAGRPAGRVLVRARKGAGGPLVLASPLIVHRGESHGADGGGYAPETERVLREGAALEPGDAAKYR</sequence>
<dbReference type="SUPFAM" id="SSF53335">
    <property type="entry name" value="S-adenosyl-L-methionine-dependent methyltransferases"/>
    <property type="match status" value="1"/>
</dbReference>
<dbReference type="OrthoDB" id="5489421at2"/>
<name>A0A501WNJ2_9RHOB</name>
<reference evidence="4 5" key="1">
    <citation type="submission" date="2019-06" db="EMBL/GenBank/DDBJ databases">
        <title>A novel bacterium of genus Amaricoccus, isolated from marine sediment.</title>
        <authorList>
            <person name="Huang H."/>
            <person name="Mo K."/>
            <person name="Hu Y."/>
        </authorList>
    </citation>
    <scope>NUCLEOTIDE SEQUENCE [LARGE SCALE GENOMIC DNA]</scope>
    <source>
        <strain evidence="4 5">HB172011</strain>
    </source>
</reference>
<evidence type="ECO:0000256" key="1">
    <source>
        <dbReference type="ARBA" id="ARBA00022603"/>
    </source>
</evidence>
<dbReference type="PANTHER" id="PTHR47739">
    <property type="entry name" value="TRNA1(VAL) (ADENINE(37)-N6)-METHYLTRANSFERASE"/>
    <property type="match status" value="1"/>
</dbReference>
<dbReference type="InterPro" id="IPR029063">
    <property type="entry name" value="SAM-dependent_MTases_sf"/>
</dbReference>
<protein>
    <submittedName>
        <fullName evidence="4">Methyltransferase</fullName>
    </submittedName>
</protein>
<dbReference type="Gene3D" id="3.40.50.150">
    <property type="entry name" value="Vaccinia Virus protein VP39"/>
    <property type="match status" value="1"/>
</dbReference>
<dbReference type="Pfam" id="PF05175">
    <property type="entry name" value="MTS"/>
    <property type="match status" value="1"/>
</dbReference>
<dbReference type="GO" id="GO:0008168">
    <property type="term" value="F:methyltransferase activity"/>
    <property type="evidence" value="ECO:0007669"/>
    <property type="project" value="UniProtKB-KW"/>
</dbReference>
<proteinExistence type="predicted"/>
<dbReference type="InterPro" id="IPR007848">
    <property type="entry name" value="Small_mtfrase_dom"/>
</dbReference>
<evidence type="ECO:0000256" key="2">
    <source>
        <dbReference type="ARBA" id="ARBA00022691"/>
    </source>
</evidence>
<dbReference type="GO" id="GO:0032259">
    <property type="term" value="P:methylation"/>
    <property type="evidence" value="ECO:0007669"/>
    <property type="project" value="UniProtKB-KW"/>
</dbReference>
<dbReference type="PANTHER" id="PTHR47739:SF1">
    <property type="entry name" value="TRNA1(VAL) (ADENINE(37)-N6)-METHYLTRANSFERASE"/>
    <property type="match status" value="1"/>
</dbReference>
<dbReference type="EMBL" id="VFRP01000019">
    <property type="protein sequence ID" value="TPE48857.1"/>
    <property type="molecule type" value="Genomic_DNA"/>
</dbReference>
<dbReference type="CDD" id="cd02440">
    <property type="entry name" value="AdoMet_MTases"/>
    <property type="match status" value="1"/>
</dbReference>
<keyword evidence="5" id="KW-1185">Reference proteome</keyword>
<keyword evidence="4" id="KW-0808">Transferase</keyword>
<gene>
    <name evidence="4" type="ORF">FJM51_16765</name>
</gene>
<dbReference type="RefSeq" id="WP_140455287.1">
    <property type="nucleotide sequence ID" value="NZ_VFRP01000019.1"/>
</dbReference>
<comment type="caution">
    <text evidence="4">The sequence shown here is derived from an EMBL/GenBank/DDBJ whole genome shotgun (WGS) entry which is preliminary data.</text>
</comment>
<evidence type="ECO:0000313" key="4">
    <source>
        <dbReference type="EMBL" id="TPE48857.1"/>
    </source>
</evidence>
<feature type="domain" description="Methyltransferase small" evidence="3">
    <location>
        <begin position="44"/>
        <end position="136"/>
    </location>
</feature>